<dbReference type="PROSITE" id="PS50042">
    <property type="entry name" value="CNMP_BINDING_3"/>
    <property type="match status" value="1"/>
</dbReference>
<dbReference type="Pfam" id="PF00027">
    <property type="entry name" value="cNMP_binding"/>
    <property type="match status" value="1"/>
</dbReference>
<dbReference type="SUPFAM" id="SSF51206">
    <property type="entry name" value="cAMP-binding domain-like"/>
    <property type="match status" value="1"/>
</dbReference>
<dbReference type="PANTHER" id="PTHR24567:SF26">
    <property type="entry name" value="REGULATORY PROTEIN YEIL"/>
    <property type="match status" value="1"/>
</dbReference>
<accession>A0ABR9W3X3</accession>
<sequence length="259" mass="27885">MATDPPSSATAASAPPSSPHPSSVSPPSLPEPAGAPQDTCVARVPIFSLLSPEDQQAVASFAHPVDLERGQLLYRADDPLRRLFVVHRGRLKLERTSVTGREHLLRVVGPGDVVGEHTFLTGTRPDFVVQALEPAQMCVFDHRDLATLVRRFPAISVAMLRSLSDRLVASENRLALAGAEVPVRVAEYLLALPSQATTAEGHPLVRWPLPKRDVAALLGTTPESLSRALARLRHEGLVIPAGEAVALPDLDALEERARY</sequence>
<feature type="domain" description="HTH crp-type" evidence="6">
    <location>
        <begin position="179"/>
        <end position="251"/>
    </location>
</feature>
<dbReference type="InterPro" id="IPR050397">
    <property type="entry name" value="Env_Response_Regulators"/>
</dbReference>
<dbReference type="PROSITE" id="PS51063">
    <property type="entry name" value="HTH_CRP_2"/>
    <property type="match status" value="1"/>
</dbReference>
<dbReference type="InterPro" id="IPR018490">
    <property type="entry name" value="cNMP-bd_dom_sf"/>
</dbReference>
<evidence type="ECO:0000259" key="6">
    <source>
        <dbReference type="PROSITE" id="PS51063"/>
    </source>
</evidence>
<dbReference type="InterPro" id="IPR036388">
    <property type="entry name" value="WH-like_DNA-bd_sf"/>
</dbReference>
<dbReference type="Gene3D" id="2.60.120.10">
    <property type="entry name" value="Jelly Rolls"/>
    <property type="match status" value="1"/>
</dbReference>
<evidence type="ECO:0000256" key="2">
    <source>
        <dbReference type="ARBA" id="ARBA00023125"/>
    </source>
</evidence>
<keyword evidence="2" id="KW-0238">DNA-binding</keyword>
<dbReference type="InterPro" id="IPR000595">
    <property type="entry name" value="cNMP-bd_dom"/>
</dbReference>
<evidence type="ECO:0000256" key="4">
    <source>
        <dbReference type="SAM" id="MobiDB-lite"/>
    </source>
</evidence>
<dbReference type="InterPro" id="IPR014710">
    <property type="entry name" value="RmlC-like_jellyroll"/>
</dbReference>
<reference evidence="7 8" key="1">
    <citation type="submission" date="2020-10" db="EMBL/GenBank/DDBJ databases">
        <title>Draft genome and description of Brachybacterium epidermidis sp nov.</title>
        <authorList>
            <person name="Boxberger M."/>
            <person name="La Scola B."/>
        </authorList>
    </citation>
    <scope>NUCLEOTIDE SEQUENCE [LARGE SCALE GENOMIC DNA]</scope>
    <source>
        <strain evidence="7 8">Marseille-Q2903</strain>
    </source>
</reference>
<comment type="caution">
    <text evidence="7">The sequence shown here is derived from an EMBL/GenBank/DDBJ whole genome shotgun (WGS) entry which is preliminary data.</text>
</comment>
<dbReference type="Proteomes" id="UP000644727">
    <property type="component" value="Unassembled WGS sequence"/>
</dbReference>
<feature type="region of interest" description="Disordered" evidence="4">
    <location>
        <begin position="1"/>
        <end position="37"/>
    </location>
</feature>
<dbReference type="Pfam" id="PF13545">
    <property type="entry name" value="HTH_Crp_2"/>
    <property type="match status" value="1"/>
</dbReference>
<gene>
    <name evidence="7" type="ORF">IOE58_13340</name>
</gene>
<keyword evidence="8" id="KW-1185">Reference proteome</keyword>
<organism evidence="7 8">
    <name type="scientific">Brachybacterium epidermidis</name>
    <dbReference type="NCBI Taxonomy" id="2781983"/>
    <lineage>
        <taxon>Bacteria</taxon>
        <taxon>Bacillati</taxon>
        <taxon>Actinomycetota</taxon>
        <taxon>Actinomycetes</taxon>
        <taxon>Micrococcales</taxon>
        <taxon>Dermabacteraceae</taxon>
        <taxon>Brachybacterium</taxon>
    </lineage>
</organism>
<proteinExistence type="predicted"/>
<evidence type="ECO:0000259" key="5">
    <source>
        <dbReference type="PROSITE" id="PS50042"/>
    </source>
</evidence>
<protein>
    <submittedName>
        <fullName evidence="7">Crp/Fnr family transcriptional regulator</fullName>
    </submittedName>
</protein>
<feature type="compositionally biased region" description="Low complexity" evidence="4">
    <location>
        <begin position="1"/>
        <end position="26"/>
    </location>
</feature>
<dbReference type="PRINTS" id="PR00034">
    <property type="entry name" value="HTHCRP"/>
</dbReference>
<evidence type="ECO:0000256" key="3">
    <source>
        <dbReference type="ARBA" id="ARBA00023163"/>
    </source>
</evidence>
<dbReference type="SUPFAM" id="SSF46785">
    <property type="entry name" value="Winged helix' DNA-binding domain"/>
    <property type="match status" value="1"/>
</dbReference>
<dbReference type="InterPro" id="IPR012318">
    <property type="entry name" value="HTH_CRP"/>
</dbReference>
<keyword evidence="3" id="KW-0804">Transcription</keyword>
<dbReference type="SMART" id="SM00419">
    <property type="entry name" value="HTH_CRP"/>
    <property type="match status" value="1"/>
</dbReference>
<evidence type="ECO:0000256" key="1">
    <source>
        <dbReference type="ARBA" id="ARBA00023015"/>
    </source>
</evidence>
<dbReference type="CDD" id="cd00038">
    <property type="entry name" value="CAP_ED"/>
    <property type="match status" value="1"/>
</dbReference>
<dbReference type="EMBL" id="JADEYR010000021">
    <property type="protein sequence ID" value="MBE9405119.1"/>
    <property type="molecule type" value="Genomic_DNA"/>
</dbReference>
<dbReference type="SMART" id="SM00100">
    <property type="entry name" value="cNMP"/>
    <property type="match status" value="1"/>
</dbReference>
<feature type="domain" description="Cyclic nucleotide-binding" evidence="5">
    <location>
        <begin position="46"/>
        <end position="166"/>
    </location>
</feature>
<dbReference type="PANTHER" id="PTHR24567">
    <property type="entry name" value="CRP FAMILY TRANSCRIPTIONAL REGULATORY PROTEIN"/>
    <property type="match status" value="1"/>
</dbReference>
<dbReference type="InterPro" id="IPR036390">
    <property type="entry name" value="WH_DNA-bd_sf"/>
</dbReference>
<evidence type="ECO:0000313" key="8">
    <source>
        <dbReference type="Proteomes" id="UP000644727"/>
    </source>
</evidence>
<name>A0ABR9W3X3_9MICO</name>
<keyword evidence="1" id="KW-0805">Transcription regulation</keyword>
<dbReference type="Gene3D" id="1.10.10.10">
    <property type="entry name" value="Winged helix-like DNA-binding domain superfamily/Winged helix DNA-binding domain"/>
    <property type="match status" value="1"/>
</dbReference>
<evidence type="ECO:0000313" key="7">
    <source>
        <dbReference type="EMBL" id="MBE9405119.1"/>
    </source>
</evidence>